<organism evidence="1 2">
    <name type="scientific">Paraoerskovia sediminicola</name>
    <dbReference type="NCBI Taxonomy" id="1138587"/>
    <lineage>
        <taxon>Bacteria</taxon>
        <taxon>Bacillati</taxon>
        <taxon>Actinomycetota</taxon>
        <taxon>Actinomycetes</taxon>
        <taxon>Micrococcales</taxon>
        <taxon>Cellulomonadaceae</taxon>
        <taxon>Paraoerskovia</taxon>
    </lineage>
</organism>
<reference evidence="2" key="1">
    <citation type="journal article" date="2019" name="Int. J. Syst. Evol. Microbiol.">
        <title>The Global Catalogue of Microorganisms (GCM) 10K type strain sequencing project: providing services to taxonomists for standard genome sequencing and annotation.</title>
        <authorList>
            <consortium name="The Broad Institute Genomics Platform"/>
            <consortium name="The Broad Institute Genome Sequencing Center for Infectious Disease"/>
            <person name="Wu L."/>
            <person name="Ma J."/>
        </authorList>
    </citation>
    <scope>NUCLEOTIDE SEQUENCE [LARGE SCALE GENOMIC DNA]</scope>
    <source>
        <strain evidence="2">NBRC 108565</strain>
    </source>
</reference>
<protein>
    <submittedName>
        <fullName evidence="1">Uncharacterized protein</fullName>
    </submittedName>
</protein>
<evidence type="ECO:0000313" key="1">
    <source>
        <dbReference type="EMBL" id="BDZ43702.1"/>
    </source>
</evidence>
<evidence type="ECO:0000313" key="2">
    <source>
        <dbReference type="Proteomes" id="UP001321475"/>
    </source>
</evidence>
<proteinExistence type="predicted"/>
<accession>A0ABN6XFL3</accession>
<dbReference type="Proteomes" id="UP001321475">
    <property type="component" value="Chromosome"/>
</dbReference>
<sequence length="177" mass="19535">MTDPEGLMADLTLSTTDIGSLRDILDLADSRSTAPSPAVVEELLRCIERLFDADDAAFHAMDARDFSYQHVQEVVGDEAVVLDAAGLAAWGADDDPGLQVLRDHWWVSSCSLIERTGAPVATSLRSWVSERRWAEHPVHKECLPYVDELILGYPWEVPDRYGSSSVARPVRRSAIAT</sequence>
<keyword evidence="2" id="KW-1185">Reference proteome</keyword>
<gene>
    <name evidence="1" type="ORF">GCM10025865_30010</name>
</gene>
<name>A0ABN6XFL3_9CELL</name>
<dbReference type="EMBL" id="AP027729">
    <property type="protein sequence ID" value="BDZ43702.1"/>
    <property type="molecule type" value="Genomic_DNA"/>
</dbReference>